<sequence length="270" mass="27171">MKCKIAAALIACSAFSAHAANVAFFNNPAFVDVAQEGLNLRTTLVSGGHTVSDITGSTLADFNTGLAGKTILVIPELQNGDLAAAIDAPTRAAIANFVSAGGTVQVHGGTTPNDVNFLNGVFGYTITTNSNASSSSTKTAAAAGTPFASGPALLTSNSATTQVAAAALPAGAKSIYSPDGGTNSVMFMVANGTGQVIFMGWDWFNAPPQGAADGGWLTLASLVSTASATPGGVTPVASAASIPTLNEWGLIFTSSILAMLGISRMRRRQR</sequence>
<name>A0A7T2S532_DELAC</name>
<evidence type="ECO:0000259" key="2">
    <source>
        <dbReference type="Pfam" id="PF18203"/>
    </source>
</evidence>
<evidence type="ECO:0000313" key="3">
    <source>
        <dbReference type="EMBL" id="QPS08948.1"/>
    </source>
</evidence>
<evidence type="ECO:0000256" key="1">
    <source>
        <dbReference type="SAM" id="SignalP"/>
    </source>
</evidence>
<reference evidence="3 4" key="1">
    <citation type="submission" date="2020-12" db="EMBL/GenBank/DDBJ databases">
        <title>FDA dAtabase for Regulatory Grade micrObial Sequences (FDA-ARGOS): Supporting development and validation of Infectious Disease Dx tests.</title>
        <authorList>
            <person name="Sproer C."/>
            <person name="Gronow S."/>
            <person name="Severitt S."/>
            <person name="Schroder I."/>
            <person name="Tallon L."/>
            <person name="Sadzewicz L."/>
            <person name="Zhao X."/>
            <person name="Boylan J."/>
            <person name="Ott S."/>
            <person name="Bowen H."/>
            <person name="Vavikolanu K."/>
            <person name="Mehta A."/>
            <person name="Aluvathingal J."/>
            <person name="Nadendla S."/>
            <person name="Lowell S."/>
            <person name="Myers T."/>
            <person name="Yan Y."/>
            <person name="Sichtig H."/>
        </authorList>
    </citation>
    <scope>NUCLEOTIDE SEQUENCE [LARGE SCALE GENOMIC DNA]</scope>
    <source>
        <strain evidence="3 4">FDAARGOS_909</strain>
    </source>
</reference>
<protein>
    <submittedName>
        <fullName evidence="3">IPTL-CTERM sorting domain-containing protein</fullName>
    </submittedName>
</protein>
<dbReference type="Proteomes" id="UP000594778">
    <property type="component" value="Chromosome"/>
</dbReference>
<gene>
    <name evidence="3" type="ORF">I6G66_02520</name>
</gene>
<evidence type="ECO:0000313" key="4">
    <source>
        <dbReference type="Proteomes" id="UP000594778"/>
    </source>
</evidence>
<proteinExistence type="predicted"/>
<accession>A0A7T2S532</accession>
<dbReference type="EMBL" id="CP065668">
    <property type="protein sequence ID" value="QPS08948.1"/>
    <property type="molecule type" value="Genomic_DNA"/>
</dbReference>
<keyword evidence="1" id="KW-0732">Signal</keyword>
<dbReference type="AlphaFoldDB" id="A0A7T2S532"/>
<feature type="domain" description="IPTL-CTERM protein sorting" evidence="2">
    <location>
        <begin position="240"/>
        <end position="267"/>
    </location>
</feature>
<dbReference type="InterPro" id="IPR026442">
    <property type="entry name" value="IPTL_CTERM"/>
</dbReference>
<organism evidence="3 4">
    <name type="scientific">Delftia acidovorans</name>
    <name type="common">Pseudomonas acidovorans</name>
    <name type="synonym">Comamonas acidovorans</name>
    <dbReference type="NCBI Taxonomy" id="80866"/>
    <lineage>
        <taxon>Bacteria</taxon>
        <taxon>Pseudomonadati</taxon>
        <taxon>Pseudomonadota</taxon>
        <taxon>Betaproteobacteria</taxon>
        <taxon>Burkholderiales</taxon>
        <taxon>Comamonadaceae</taxon>
        <taxon>Delftia</taxon>
    </lineage>
</organism>
<feature type="chain" id="PRO_5032267003" evidence="1">
    <location>
        <begin position="20"/>
        <end position="270"/>
    </location>
</feature>
<dbReference type="NCBIfam" id="TIGR04174">
    <property type="entry name" value="IPTL_CTERM"/>
    <property type="match status" value="1"/>
</dbReference>
<dbReference type="Pfam" id="PF18203">
    <property type="entry name" value="IPTL-CTERM"/>
    <property type="match status" value="1"/>
</dbReference>
<feature type="signal peptide" evidence="1">
    <location>
        <begin position="1"/>
        <end position="19"/>
    </location>
</feature>